<feature type="compositionally biased region" description="Acidic residues" evidence="1">
    <location>
        <begin position="310"/>
        <end position="321"/>
    </location>
</feature>
<accession>A0A9D2RYC7</accession>
<dbReference type="CDD" id="cd01127">
    <property type="entry name" value="TrwB_TraG_TraD_VirD4"/>
    <property type="match status" value="1"/>
</dbReference>
<dbReference type="Gene3D" id="1.10.8.730">
    <property type="match status" value="1"/>
</dbReference>
<feature type="region of interest" description="Disordered" evidence="1">
    <location>
        <begin position="307"/>
        <end position="353"/>
    </location>
</feature>
<organism evidence="3 4">
    <name type="scientific">Candidatus Acutalibacter ornithocaccae</name>
    <dbReference type="NCBI Taxonomy" id="2838416"/>
    <lineage>
        <taxon>Bacteria</taxon>
        <taxon>Bacillati</taxon>
        <taxon>Bacillota</taxon>
        <taxon>Clostridia</taxon>
        <taxon>Eubacteriales</taxon>
        <taxon>Acutalibacteraceae</taxon>
        <taxon>Acutalibacter</taxon>
    </lineage>
</organism>
<dbReference type="Pfam" id="PF19044">
    <property type="entry name" value="P-loop_TraG"/>
    <property type="match status" value="1"/>
</dbReference>
<protein>
    <submittedName>
        <fullName evidence="3">DUF87 domain-containing protein</fullName>
    </submittedName>
</protein>
<proteinExistence type="predicted"/>
<dbReference type="InterPro" id="IPR027417">
    <property type="entry name" value="P-loop_NTPase"/>
</dbReference>
<dbReference type="Gene3D" id="3.40.50.300">
    <property type="entry name" value="P-loop containing nucleotide triphosphate hydrolases"/>
    <property type="match status" value="1"/>
</dbReference>
<evidence type="ECO:0000259" key="2">
    <source>
        <dbReference type="Pfam" id="PF19044"/>
    </source>
</evidence>
<dbReference type="AlphaFoldDB" id="A0A9D2RYC7"/>
<dbReference type="InterPro" id="IPR043964">
    <property type="entry name" value="P-loop_TraG"/>
</dbReference>
<reference evidence="3" key="2">
    <citation type="submission" date="2021-04" db="EMBL/GenBank/DDBJ databases">
        <authorList>
            <person name="Gilroy R."/>
        </authorList>
    </citation>
    <scope>NUCLEOTIDE SEQUENCE</scope>
    <source>
        <strain evidence="3">ChiBcolR8-3208</strain>
    </source>
</reference>
<name>A0A9D2RYC7_9FIRM</name>
<dbReference type="EMBL" id="DWXZ01000092">
    <property type="protein sequence ID" value="HJB37338.1"/>
    <property type="molecule type" value="Genomic_DNA"/>
</dbReference>
<gene>
    <name evidence="3" type="ORF">H9942_04625</name>
</gene>
<dbReference type="InterPro" id="IPR051162">
    <property type="entry name" value="T4SS_component"/>
</dbReference>
<dbReference type="PANTHER" id="PTHR30121:SF6">
    <property type="entry name" value="SLR6007 PROTEIN"/>
    <property type="match status" value="1"/>
</dbReference>
<comment type="caution">
    <text evidence="3">The sequence shown here is derived from an EMBL/GenBank/DDBJ whole genome shotgun (WGS) entry which is preliminary data.</text>
</comment>
<evidence type="ECO:0000313" key="4">
    <source>
        <dbReference type="Proteomes" id="UP000824214"/>
    </source>
</evidence>
<dbReference type="Proteomes" id="UP000824214">
    <property type="component" value="Unassembled WGS sequence"/>
</dbReference>
<feature type="domain" description="TraG P-loop" evidence="2">
    <location>
        <begin position="236"/>
        <end position="299"/>
    </location>
</feature>
<reference evidence="3" key="1">
    <citation type="journal article" date="2021" name="PeerJ">
        <title>Extensive microbial diversity within the chicken gut microbiome revealed by metagenomics and culture.</title>
        <authorList>
            <person name="Gilroy R."/>
            <person name="Ravi A."/>
            <person name="Getino M."/>
            <person name="Pursley I."/>
            <person name="Horton D.L."/>
            <person name="Alikhan N.F."/>
            <person name="Baker D."/>
            <person name="Gharbi K."/>
            <person name="Hall N."/>
            <person name="Watson M."/>
            <person name="Adriaenssens E.M."/>
            <person name="Foster-Nyarko E."/>
            <person name="Jarju S."/>
            <person name="Secka A."/>
            <person name="Antonio M."/>
            <person name="Oren A."/>
            <person name="Chaudhuri R.R."/>
            <person name="La Ragione R."/>
            <person name="Hildebrand F."/>
            <person name="Pallen M.J."/>
        </authorList>
    </citation>
    <scope>NUCLEOTIDE SEQUENCE</scope>
    <source>
        <strain evidence="3">ChiBcolR8-3208</strain>
    </source>
</reference>
<sequence length="639" mass="73733">MSRKKKKEEKREQLAIKDFFDRILPGVLKFYSDHYICGDSYRCVWAIKEYPPSTEEQAILRQLADRTHVTLRIYNRLVDHAEQHRIIQNANRRNRLRFGGDDIQEMVDAEHNLKDVKQLLTNLRTNGETLLHTAVFIELKAADMDKLRELQSDVMMELTRCKINVDRLTLRQLDGFLSVLPFGYNHFGSQYERVLPASSVANLYPFNYSGKTDPHGFYLGRDKFCTNILTDFDRRSDDKTNANVLILGNSGQGKSHLLKGILANLRESGKSLIVLDPEQEYQELCENLGGCYLDYLSGEYVINPLQPQNWDEDPVNEDDERTPEQRDAAPMSRSSIGESGNLAPAPKPPVVPVPGPFQKTTMLSRHISYLKDFFRSYKDFTTAQLDTIELMLQKLYRRFDMDDYTDFSQVAPDKFPTMSDFYDLLEEEFDLYDPKRKNLFSEETIQEVCLGLHSMCKGAESKYFNGHTNIKDDKFLVFGVKGIMELNRSLRDALLFSILSYMTNALLGAGNYVGALDELYLFLTNLTAIEYIRNLMKRDRKKDSLLVLASQNIEDFLQPGVRELTKPLFSIPTHQFLFNPGQLEPKAFCDTLQLEQAEFELIRYPERGTCLYRCGNERYLLQVHFPEFKEAMFGSAGGR</sequence>
<dbReference type="PANTHER" id="PTHR30121">
    <property type="entry name" value="UNCHARACTERIZED PROTEIN YJGR-RELATED"/>
    <property type="match status" value="1"/>
</dbReference>
<evidence type="ECO:0000256" key="1">
    <source>
        <dbReference type="SAM" id="MobiDB-lite"/>
    </source>
</evidence>
<evidence type="ECO:0000313" key="3">
    <source>
        <dbReference type="EMBL" id="HJB37338.1"/>
    </source>
</evidence>
<dbReference type="SUPFAM" id="SSF52540">
    <property type="entry name" value="P-loop containing nucleoside triphosphate hydrolases"/>
    <property type="match status" value="1"/>
</dbReference>